<keyword evidence="1" id="KW-0175">Coiled coil</keyword>
<evidence type="ECO:0000259" key="3">
    <source>
        <dbReference type="SMART" id="SM00470"/>
    </source>
</evidence>
<dbReference type="Proteomes" id="UP001469089">
    <property type="component" value="Unassembled WGS sequence"/>
</dbReference>
<keyword evidence="4" id="KW-0614">Plasmid</keyword>
<sequence length="667" mass="73699">MSESQKQPQSQAPDAGVVTVLYSSLTASPFNVRRREPTNIKEMADSIGQSGLLQNLVVHVIRKGRSVRHGVCAGMRRHRALDMLRASGQIPDNYPVPVRIVSDAEARAFSLIENAKRENMHPADQFEAFRDLIAEGRTIEHIAALFSVSPVTVQRRLKLAAASPKLFELFREDDMTLDQLMALSLSDDHQQQERIWFSTNPNFRSPSSLRQALTKDEIDAASHPLARFIGIDAYEAAGGQVRRDLFSDSGNGYLADAELLHTVAHVKLEETAAALRAQGWAWVAVATRIDQELVCACTILSPATREQTADEQEERTRLEVTRQAACDALDAAYESDDESIDGDALELAYQQAEEAINAYDKRFETWTDQQKAVAGVHVAVSHAGELDVRYGLVKRENKKAAAQALGEHAPPELRGSAQEADKPLHGEKLCARLTAHRTAIIRLELSRRPEIALVALLARMVPDVVPGHLGRATRQMLCVQSDDSSTKLTRAADDMADSPAWKAYDERAAYWRKRIAKEVDGNLFGWLLQQDGDTLRDLFAFCVAATVDSISHSDFPHAVNRLADALNVDYRTGWKATGPSYFNHVTKARVVDVVKEAAGVEIAAPLEKMKKAEAVAAAERVVSESGWLPEVLRNREYPDAPNDQDDEDGEAAADNDTENEETDEEVN</sequence>
<dbReference type="Gene3D" id="1.10.10.2830">
    <property type="match status" value="1"/>
</dbReference>
<dbReference type="Pfam" id="PF02195">
    <property type="entry name" value="ParB_N"/>
    <property type="match status" value="1"/>
</dbReference>
<dbReference type="RefSeq" id="WP_349546012.1">
    <property type="nucleotide sequence ID" value="NZ_JAOALG010000003.1"/>
</dbReference>
<name>A0ABV1LYK2_9BURK</name>
<reference evidence="4 5" key="1">
    <citation type="journal article" date="2024" name="Chem. Sci.">
        <title>Discovery of a lagriamide polyketide by integrated genome mining, isotopic labeling, and untargeted metabolomics.</title>
        <authorList>
            <person name="Fergusson C.H."/>
            <person name="Saulog J."/>
            <person name="Paulo B.S."/>
            <person name="Wilson D.M."/>
            <person name="Liu D.Y."/>
            <person name="Morehouse N.J."/>
            <person name="Waterworth S."/>
            <person name="Barkei J."/>
            <person name="Gray C.A."/>
            <person name="Kwan J.C."/>
            <person name="Eustaquio A.S."/>
            <person name="Linington R.G."/>
        </authorList>
    </citation>
    <scope>NUCLEOTIDE SEQUENCE [LARGE SCALE GENOMIC DNA]</scope>
    <source>
        <strain evidence="4 5">RL17-338-BIF-B</strain>
    </source>
</reference>
<dbReference type="SUPFAM" id="SSF109709">
    <property type="entry name" value="KorB DNA-binding domain-like"/>
    <property type="match status" value="1"/>
</dbReference>
<evidence type="ECO:0000313" key="4">
    <source>
        <dbReference type="EMBL" id="MEQ5844415.1"/>
    </source>
</evidence>
<gene>
    <name evidence="4" type="ORF">N0A02_33715</name>
</gene>
<evidence type="ECO:0000313" key="5">
    <source>
        <dbReference type="Proteomes" id="UP001469089"/>
    </source>
</evidence>
<protein>
    <submittedName>
        <fullName evidence="4">ParB/RepB/Spo0J family partition protein</fullName>
    </submittedName>
</protein>
<dbReference type="Gene3D" id="3.90.1530.30">
    <property type="match status" value="1"/>
</dbReference>
<feature type="domain" description="ParB-like N-terminal" evidence="3">
    <location>
        <begin position="18"/>
        <end position="115"/>
    </location>
</feature>
<organism evidence="4 5">
    <name type="scientific">Paraburkholderia acidicola</name>
    <dbReference type="NCBI Taxonomy" id="1912599"/>
    <lineage>
        <taxon>Bacteria</taxon>
        <taxon>Pseudomonadati</taxon>
        <taxon>Pseudomonadota</taxon>
        <taxon>Betaproteobacteria</taxon>
        <taxon>Burkholderiales</taxon>
        <taxon>Burkholderiaceae</taxon>
        <taxon>Paraburkholderia</taxon>
    </lineage>
</organism>
<comment type="caution">
    <text evidence="4">The sequence shown here is derived from an EMBL/GenBank/DDBJ whole genome shotgun (WGS) entry which is preliminary data.</text>
</comment>
<dbReference type="SMART" id="SM00470">
    <property type="entry name" value="ParB"/>
    <property type="match status" value="1"/>
</dbReference>
<accession>A0ABV1LYK2</accession>
<evidence type="ECO:0000256" key="2">
    <source>
        <dbReference type="SAM" id="MobiDB-lite"/>
    </source>
</evidence>
<evidence type="ECO:0000256" key="1">
    <source>
        <dbReference type="SAM" id="Coils"/>
    </source>
</evidence>
<dbReference type="EMBL" id="JAOALG010000003">
    <property type="protein sequence ID" value="MEQ5844415.1"/>
    <property type="molecule type" value="Genomic_DNA"/>
</dbReference>
<dbReference type="CDD" id="cd16406">
    <property type="entry name" value="ParB_N_like"/>
    <property type="match status" value="1"/>
</dbReference>
<dbReference type="InterPro" id="IPR003115">
    <property type="entry name" value="ParB_N"/>
</dbReference>
<dbReference type="InterPro" id="IPR036086">
    <property type="entry name" value="ParB/Sulfiredoxin_sf"/>
</dbReference>
<dbReference type="InterPro" id="IPR050336">
    <property type="entry name" value="Chromosome_partition/occlusion"/>
</dbReference>
<feature type="region of interest" description="Disordered" evidence="2">
    <location>
        <begin position="401"/>
        <end position="421"/>
    </location>
</feature>
<feature type="compositionally biased region" description="Acidic residues" evidence="2">
    <location>
        <begin position="642"/>
        <end position="667"/>
    </location>
</feature>
<feature type="coiled-coil region" evidence="1">
    <location>
        <begin position="342"/>
        <end position="369"/>
    </location>
</feature>
<geneLocation type="plasmid" evidence="4">
    <name>pl1</name>
</geneLocation>
<dbReference type="SUPFAM" id="SSF110849">
    <property type="entry name" value="ParB/Sulfiredoxin"/>
    <property type="match status" value="1"/>
</dbReference>
<feature type="region of interest" description="Disordered" evidence="2">
    <location>
        <begin position="631"/>
        <end position="667"/>
    </location>
</feature>
<keyword evidence="5" id="KW-1185">Reference proteome</keyword>
<proteinExistence type="predicted"/>
<dbReference type="PANTHER" id="PTHR33375:SF7">
    <property type="entry name" value="CHROMOSOME 2-PARTITIONING PROTEIN PARB-RELATED"/>
    <property type="match status" value="1"/>
</dbReference>
<dbReference type="PANTHER" id="PTHR33375">
    <property type="entry name" value="CHROMOSOME-PARTITIONING PROTEIN PARB-RELATED"/>
    <property type="match status" value="1"/>
</dbReference>